<dbReference type="RefSeq" id="WP_071928878.1">
    <property type="nucleotide sequence ID" value="NZ_CP018082.1"/>
</dbReference>
<dbReference type="Pfam" id="PF13635">
    <property type="entry name" value="DUF4143"/>
    <property type="match status" value="1"/>
</dbReference>
<organism evidence="3 4">
    <name type="scientific">Nocardia mangyaensis</name>
    <dbReference type="NCBI Taxonomy" id="2213200"/>
    <lineage>
        <taxon>Bacteria</taxon>
        <taxon>Bacillati</taxon>
        <taxon>Actinomycetota</taxon>
        <taxon>Actinomycetes</taxon>
        <taxon>Mycobacteriales</taxon>
        <taxon>Nocardiaceae</taxon>
        <taxon>Nocardia</taxon>
    </lineage>
</organism>
<dbReference type="Pfam" id="PF07859">
    <property type="entry name" value="Abhydrolase_3"/>
    <property type="match status" value="1"/>
</dbReference>
<dbReference type="Gene3D" id="3.40.50.1820">
    <property type="entry name" value="alpha/beta hydrolase"/>
    <property type="match status" value="1"/>
</dbReference>
<accession>A0A1J0VUG1</accession>
<dbReference type="EMBL" id="CP018082">
    <property type="protein sequence ID" value="APE35691.1"/>
    <property type="molecule type" value="Genomic_DNA"/>
</dbReference>
<proteinExistence type="predicted"/>
<sequence length="210" mass="22806">MCQPDRADAPLPLIVAFHGGGCLTGTPEQDDWLLSHLAAQCPAVVASVDYRLAPEHPLPAAVDDAYDATWRLVELAGQWGTHFRHQQPAKRAWQVRPNVFELGPRLGRDSTLKRRDYIDRAVVGGFPDAVPRSGRRRAAFFGGPAYRAAGTPKLAFVDTGVLGHLLGQGASRLADPGGAAGAVLENFVLMELARQLTWNSERVTLWHSTP</sequence>
<dbReference type="PANTHER" id="PTHR23024:SF24">
    <property type="entry name" value="ALPHA_BETA HYDROLASE FOLD-3 DOMAIN-CONTAINING PROTEIN"/>
    <property type="match status" value="1"/>
</dbReference>
<evidence type="ECO:0000313" key="4">
    <source>
        <dbReference type="Proteomes" id="UP000183810"/>
    </source>
</evidence>
<protein>
    <recommendedName>
        <fullName evidence="5">Alpha/beta hydrolase fold-3 domain-containing protein</fullName>
    </recommendedName>
</protein>
<dbReference type="PANTHER" id="PTHR23024">
    <property type="entry name" value="ARYLACETAMIDE DEACETYLASE"/>
    <property type="match status" value="1"/>
</dbReference>
<keyword evidence="4" id="KW-1185">Reference proteome</keyword>
<reference evidence="3" key="1">
    <citation type="submission" date="2016-11" db="EMBL/GenBank/DDBJ databases">
        <authorList>
            <person name="Jaros S."/>
            <person name="Januszkiewicz K."/>
            <person name="Wedrychowicz H."/>
        </authorList>
    </citation>
    <scope>NUCLEOTIDE SEQUENCE [LARGE SCALE GENOMIC DNA]</scope>
    <source>
        <strain evidence="3">Y48</strain>
    </source>
</reference>
<dbReference type="InterPro" id="IPR029058">
    <property type="entry name" value="AB_hydrolase_fold"/>
</dbReference>
<feature type="domain" description="Alpha/beta hydrolase fold-3" evidence="1">
    <location>
        <begin position="14"/>
        <end position="80"/>
    </location>
</feature>
<dbReference type="SUPFAM" id="SSF53474">
    <property type="entry name" value="alpha/beta-Hydrolases"/>
    <property type="match status" value="1"/>
</dbReference>
<evidence type="ECO:0008006" key="5">
    <source>
        <dbReference type="Google" id="ProtNLM"/>
    </source>
</evidence>
<dbReference type="InterPro" id="IPR025420">
    <property type="entry name" value="DUF4143"/>
</dbReference>
<dbReference type="KEGG" id="nsl:BOX37_19000"/>
<dbReference type="InterPro" id="IPR050466">
    <property type="entry name" value="Carboxylest/Gibb_receptor"/>
</dbReference>
<dbReference type="InterPro" id="IPR013094">
    <property type="entry name" value="AB_hydrolase_3"/>
</dbReference>
<evidence type="ECO:0000259" key="1">
    <source>
        <dbReference type="Pfam" id="PF07859"/>
    </source>
</evidence>
<dbReference type="Proteomes" id="UP000183810">
    <property type="component" value="Chromosome"/>
</dbReference>
<gene>
    <name evidence="3" type="ORF">BOX37_19000</name>
</gene>
<feature type="domain" description="DUF4143" evidence="2">
    <location>
        <begin position="148"/>
        <end position="207"/>
    </location>
</feature>
<dbReference type="GO" id="GO:0016787">
    <property type="term" value="F:hydrolase activity"/>
    <property type="evidence" value="ECO:0007669"/>
    <property type="project" value="InterPro"/>
</dbReference>
<evidence type="ECO:0000313" key="3">
    <source>
        <dbReference type="EMBL" id="APE35691.1"/>
    </source>
</evidence>
<dbReference type="AlphaFoldDB" id="A0A1J0VUG1"/>
<evidence type="ECO:0000259" key="2">
    <source>
        <dbReference type="Pfam" id="PF13635"/>
    </source>
</evidence>
<name>A0A1J0VUG1_9NOCA</name>